<name>A0A0L7QJW5_9HYME</name>
<evidence type="ECO:0000313" key="2">
    <source>
        <dbReference type="Proteomes" id="UP000053825"/>
    </source>
</evidence>
<reference evidence="1 2" key="1">
    <citation type="submission" date="2015-07" db="EMBL/GenBank/DDBJ databases">
        <title>The genome of Habropoda laboriosa.</title>
        <authorList>
            <person name="Pan H."/>
            <person name="Kapheim K."/>
        </authorList>
    </citation>
    <scope>NUCLEOTIDE SEQUENCE [LARGE SCALE GENOMIC DNA]</scope>
    <source>
        <strain evidence="1">0110345459</strain>
    </source>
</reference>
<keyword evidence="2" id="KW-1185">Reference proteome</keyword>
<dbReference type="EMBL" id="KQ415050">
    <property type="protein sequence ID" value="KOC58850.1"/>
    <property type="molecule type" value="Genomic_DNA"/>
</dbReference>
<proteinExistence type="predicted"/>
<dbReference type="Proteomes" id="UP000053825">
    <property type="component" value="Unassembled WGS sequence"/>
</dbReference>
<evidence type="ECO:0000313" key="1">
    <source>
        <dbReference type="EMBL" id="KOC58850.1"/>
    </source>
</evidence>
<organism evidence="1 2">
    <name type="scientific">Habropoda laboriosa</name>
    <dbReference type="NCBI Taxonomy" id="597456"/>
    <lineage>
        <taxon>Eukaryota</taxon>
        <taxon>Metazoa</taxon>
        <taxon>Ecdysozoa</taxon>
        <taxon>Arthropoda</taxon>
        <taxon>Hexapoda</taxon>
        <taxon>Insecta</taxon>
        <taxon>Pterygota</taxon>
        <taxon>Neoptera</taxon>
        <taxon>Endopterygota</taxon>
        <taxon>Hymenoptera</taxon>
        <taxon>Apocrita</taxon>
        <taxon>Aculeata</taxon>
        <taxon>Apoidea</taxon>
        <taxon>Anthophila</taxon>
        <taxon>Apidae</taxon>
        <taxon>Habropoda</taxon>
    </lineage>
</organism>
<sequence length="197" mass="21665">MKQRELTPGLPINTSIIHNLTGIGSGMIRTLGEIIIPIREIPIQFQVVPDNFSISQTGILGVSFLQKQKATLTFRENLPSVVEFEEESLSCTFSSHDLPLRTKILIAVSTFSKLKTGYVRQIDAGHGIFAGEVLASQRNNLVKLFVINSTFDHVTLTIPAIELESVDVKPPGPRSSKTDNSNKSLNKDNAQRIAQVI</sequence>
<protein>
    <submittedName>
        <fullName evidence="1">Uncharacterized protein</fullName>
    </submittedName>
</protein>
<dbReference type="AlphaFoldDB" id="A0A0L7QJW5"/>
<gene>
    <name evidence="1" type="ORF">WH47_01712</name>
</gene>
<dbReference type="STRING" id="597456.A0A0L7QJW5"/>
<accession>A0A0L7QJW5</accession>